<dbReference type="GO" id="GO:0006644">
    <property type="term" value="P:phospholipid metabolic process"/>
    <property type="evidence" value="ECO:0007669"/>
    <property type="project" value="TreeGrafter"/>
</dbReference>
<comment type="caution">
    <text evidence="1">The sequence shown here is derived from an EMBL/GenBank/DDBJ whole genome shotgun (WGS) entry which is preliminary data.</text>
</comment>
<protein>
    <submittedName>
        <fullName evidence="1">Phospholipase b1, membrane-associated-like</fullName>
    </submittedName>
</protein>
<name>A0AAV4BXT3_9GAST</name>
<dbReference type="GO" id="GO:0050253">
    <property type="term" value="F:retinyl-palmitate esterase activity"/>
    <property type="evidence" value="ECO:0007669"/>
    <property type="project" value="TreeGrafter"/>
</dbReference>
<dbReference type="Proteomes" id="UP000735302">
    <property type="component" value="Unassembled WGS sequence"/>
</dbReference>
<dbReference type="PANTHER" id="PTHR21325">
    <property type="entry name" value="PHOSPHOLIPASE B, PLB1"/>
    <property type="match status" value="1"/>
</dbReference>
<gene>
    <name evidence="1" type="ORF">PoB_005446100</name>
</gene>
<dbReference type="GO" id="GO:0004623">
    <property type="term" value="F:phospholipase A2 activity"/>
    <property type="evidence" value="ECO:0007669"/>
    <property type="project" value="TreeGrafter"/>
</dbReference>
<dbReference type="PANTHER" id="PTHR21325:SF31">
    <property type="entry name" value="GH22081P-RELATED"/>
    <property type="match status" value="1"/>
</dbReference>
<dbReference type="GO" id="GO:0031526">
    <property type="term" value="C:brush border membrane"/>
    <property type="evidence" value="ECO:0007669"/>
    <property type="project" value="TreeGrafter"/>
</dbReference>
<proteinExistence type="predicted"/>
<dbReference type="AlphaFoldDB" id="A0AAV4BXT3"/>
<dbReference type="EMBL" id="BLXT01005980">
    <property type="protein sequence ID" value="GFO27956.1"/>
    <property type="molecule type" value="Genomic_DNA"/>
</dbReference>
<dbReference type="InterPro" id="IPR038885">
    <property type="entry name" value="PLB1"/>
</dbReference>
<dbReference type="GO" id="GO:0004622">
    <property type="term" value="F:phosphatidylcholine lysophospholipase activity"/>
    <property type="evidence" value="ECO:0007669"/>
    <property type="project" value="TreeGrafter"/>
</dbReference>
<accession>A0AAV4BXT3</accession>
<evidence type="ECO:0000313" key="1">
    <source>
        <dbReference type="EMBL" id="GFO27956.1"/>
    </source>
</evidence>
<reference evidence="1 2" key="1">
    <citation type="journal article" date="2021" name="Elife">
        <title>Chloroplast acquisition without the gene transfer in kleptoplastic sea slugs, Plakobranchus ocellatus.</title>
        <authorList>
            <person name="Maeda T."/>
            <person name="Takahashi S."/>
            <person name="Yoshida T."/>
            <person name="Shimamura S."/>
            <person name="Takaki Y."/>
            <person name="Nagai Y."/>
            <person name="Toyoda A."/>
            <person name="Suzuki Y."/>
            <person name="Arimoto A."/>
            <person name="Ishii H."/>
            <person name="Satoh N."/>
            <person name="Nishiyama T."/>
            <person name="Hasebe M."/>
            <person name="Maruyama T."/>
            <person name="Minagawa J."/>
            <person name="Obokata J."/>
            <person name="Shigenobu S."/>
        </authorList>
    </citation>
    <scope>NUCLEOTIDE SEQUENCE [LARGE SCALE GENOMIC DNA]</scope>
</reference>
<organism evidence="1 2">
    <name type="scientific">Plakobranchus ocellatus</name>
    <dbReference type="NCBI Taxonomy" id="259542"/>
    <lineage>
        <taxon>Eukaryota</taxon>
        <taxon>Metazoa</taxon>
        <taxon>Spiralia</taxon>
        <taxon>Lophotrochozoa</taxon>
        <taxon>Mollusca</taxon>
        <taxon>Gastropoda</taxon>
        <taxon>Heterobranchia</taxon>
        <taxon>Euthyneura</taxon>
        <taxon>Panpulmonata</taxon>
        <taxon>Sacoglossa</taxon>
        <taxon>Placobranchoidea</taxon>
        <taxon>Plakobranchidae</taxon>
        <taxon>Plakobranchus</taxon>
    </lineage>
</organism>
<sequence length="189" mass="21352">MKAGFDILYNNIPRAFVNSVVLLDVGLVQILRKGIISDLVLCFACSCATYPKTDEDAARLVQYRLAYQQGLQDLVDSGAYETDNFTVVNQLFFVNTTLPYVEGKDDVIDYSFFAIDRFHISQKGQAVAGLSLWNSMFEPVGNKSTSVQWTNGNILCPTEDSPYLFTHRNSNTTYYLPERKLLADYVKKD</sequence>
<keyword evidence="2" id="KW-1185">Reference proteome</keyword>
<evidence type="ECO:0000313" key="2">
    <source>
        <dbReference type="Proteomes" id="UP000735302"/>
    </source>
</evidence>